<dbReference type="EMBL" id="JYNV01000015">
    <property type="protein sequence ID" value="KZM28542.1"/>
    <property type="molecule type" value="Genomic_DNA"/>
</dbReference>
<evidence type="ECO:0000313" key="9">
    <source>
        <dbReference type="EMBL" id="KZM28542.1"/>
    </source>
</evidence>
<name>A0A163MAI9_DIDRA</name>
<accession>A0A163MAI9</accession>
<dbReference type="EC" id="3.1.1.-" evidence="8"/>
<dbReference type="STRING" id="5454.A0A163MAI9"/>
<dbReference type="AlphaFoldDB" id="A0A163MAI9"/>
<evidence type="ECO:0000256" key="4">
    <source>
        <dbReference type="ARBA" id="ARBA00022729"/>
    </source>
</evidence>
<proteinExistence type="inferred from homology"/>
<sequence length="471" mass="50585">MSTYSTAPVLACNASVIPFPALCYNHPSTTVRNIDFCNITITYTHPGHHDTIKVEAWLPTKTWNGRLQAAGGGGWVAGRFPLTDIGVAGAVGESYIATTSDAGIGLSYVLDPWALTSPGNINLYDLQDSAFVALNNQALLAKNLIKDFYGRPADFSYWTGCSQGGRQGFTLAQRYPYANDGIAAAAPAFNWAQFVPAVSWAQTVMTTTGQYPPKYEIDVLTDAVVAACDPLDGVAYDLISDVSKCTFDPFTLAGKSAHCASTNITTMISNTAATIANLTWTGPQQSNGHFLWYGVNYQARLAASDAQSGTTSDLGYTSTSCDANGTCIDLPTGLGELHKEASRMELHPDSKRGRLYTDPDLSAFREAGGKMVTYHGLADGLVPTKGTEDYYNRVKTTTPNIEDFSRYFEVPGLAHCSGGSGGQPTSTFQALVDWVGSGIVPKTLPIGFNDTRGTQYERILCPYPEKARLKN</sequence>
<keyword evidence="5 8" id="KW-0378">Hydrolase</keyword>
<dbReference type="GO" id="GO:0030600">
    <property type="term" value="F:feruloyl esterase activity"/>
    <property type="evidence" value="ECO:0007669"/>
    <property type="project" value="UniProtKB-ARBA"/>
</dbReference>
<comment type="caution">
    <text evidence="9">The sequence shown here is derived from an EMBL/GenBank/DDBJ whole genome shotgun (WGS) entry which is preliminary data.</text>
</comment>
<dbReference type="OrthoDB" id="3039123at2759"/>
<evidence type="ECO:0000256" key="6">
    <source>
        <dbReference type="ARBA" id="ARBA00022837"/>
    </source>
</evidence>
<dbReference type="Pfam" id="PF07519">
    <property type="entry name" value="Tannase"/>
    <property type="match status" value="1"/>
</dbReference>
<gene>
    <name evidence="9" type="ORF">ST47_g352</name>
</gene>
<evidence type="ECO:0000256" key="8">
    <source>
        <dbReference type="RuleBase" id="RU361238"/>
    </source>
</evidence>
<dbReference type="Proteomes" id="UP000076837">
    <property type="component" value="Unassembled WGS sequence"/>
</dbReference>
<comment type="similarity">
    <text evidence="1 8">Belongs to the tannase family.</text>
</comment>
<keyword evidence="6" id="KW-0106">Calcium</keyword>
<evidence type="ECO:0000256" key="1">
    <source>
        <dbReference type="ARBA" id="ARBA00006249"/>
    </source>
</evidence>
<dbReference type="InterPro" id="IPR011118">
    <property type="entry name" value="Tannase/feruloyl_esterase"/>
</dbReference>
<protein>
    <recommendedName>
        <fullName evidence="8">Carboxylic ester hydrolase</fullName>
        <ecNumber evidence="8">3.1.1.-</ecNumber>
    </recommendedName>
</protein>
<dbReference type="PANTHER" id="PTHR33938">
    <property type="entry name" value="FERULOYL ESTERASE B-RELATED"/>
    <property type="match status" value="1"/>
</dbReference>
<evidence type="ECO:0000256" key="5">
    <source>
        <dbReference type="ARBA" id="ARBA00022801"/>
    </source>
</evidence>
<evidence type="ECO:0000256" key="3">
    <source>
        <dbReference type="ARBA" id="ARBA00022723"/>
    </source>
</evidence>
<keyword evidence="3" id="KW-0479">Metal-binding</keyword>
<organism evidence="9 10">
    <name type="scientific">Didymella rabiei</name>
    <name type="common">Chickpea ascochyta blight fungus</name>
    <name type="synonym">Mycosphaerella rabiei</name>
    <dbReference type="NCBI Taxonomy" id="5454"/>
    <lineage>
        <taxon>Eukaryota</taxon>
        <taxon>Fungi</taxon>
        <taxon>Dikarya</taxon>
        <taxon>Ascomycota</taxon>
        <taxon>Pezizomycotina</taxon>
        <taxon>Dothideomycetes</taxon>
        <taxon>Pleosporomycetidae</taxon>
        <taxon>Pleosporales</taxon>
        <taxon>Pleosporineae</taxon>
        <taxon>Didymellaceae</taxon>
        <taxon>Ascochyta</taxon>
    </lineage>
</organism>
<dbReference type="PANTHER" id="PTHR33938:SF13">
    <property type="entry name" value="CARBOXYLIC ESTER HYDROLASE"/>
    <property type="match status" value="1"/>
</dbReference>
<keyword evidence="4" id="KW-0732">Signal</keyword>
<evidence type="ECO:0000256" key="2">
    <source>
        <dbReference type="ARBA" id="ARBA00022487"/>
    </source>
</evidence>
<reference evidence="9 10" key="1">
    <citation type="journal article" date="2016" name="Sci. Rep.">
        <title>Draft genome sequencing and secretome analysis of fungal phytopathogen Ascochyta rabiei provides insight into the necrotrophic effector repertoire.</title>
        <authorList>
            <person name="Verma S."/>
            <person name="Gazara R.K."/>
            <person name="Nizam S."/>
            <person name="Parween S."/>
            <person name="Chattopadhyay D."/>
            <person name="Verma P.K."/>
        </authorList>
    </citation>
    <scope>NUCLEOTIDE SEQUENCE [LARGE SCALE GENOMIC DNA]</scope>
    <source>
        <strain evidence="9 10">ArDII</strain>
    </source>
</reference>
<dbReference type="SUPFAM" id="SSF53474">
    <property type="entry name" value="alpha/beta-Hydrolases"/>
    <property type="match status" value="1"/>
</dbReference>
<keyword evidence="7" id="KW-1015">Disulfide bond</keyword>
<keyword evidence="2" id="KW-0719">Serine esterase</keyword>
<dbReference type="InterPro" id="IPR029058">
    <property type="entry name" value="AB_hydrolase_fold"/>
</dbReference>
<keyword evidence="10" id="KW-1185">Reference proteome</keyword>
<evidence type="ECO:0000256" key="7">
    <source>
        <dbReference type="ARBA" id="ARBA00023157"/>
    </source>
</evidence>
<evidence type="ECO:0000313" key="10">
    <source>
        <dbReference type="Proteomes" id="UP000076837"/>
    </source>
</evidence>
<dbReference type="GO" id="GO:0046872">
    <property type="term" value="F:metal ion binding"/>
    <property type="evidence" value="ECO:0007669"/>
    <property type="project" value="UniProtKB-KW"/>
</dbReference>
<dbReference type="Gene3D" id="3.40.50.1820">
    <property type="entry name" value="alpha/beta hydrolase"/>
    <property type="match status" value="1"/>
</dbReference>